<dbReference type="PANTHER" id="PTHR14359:SF6">
    <property type="entry name" value="PHOSPHOPANTOTHENOYLCYSTEINE DECARBOXYLASE"/>
    <property type="match status" value="1"/>
</dbReference>
<dbReference type="GO" id="GO:0015937">
    <property type="term" value="P:coenzyme A biosynthetic process"/>
    <property type="evidence" value="ECO:0007669"/>
    <property type="project" value="TreeGrafter"/>
</dbReference>
<reference evidence="2 3" key="1">
    <citation type="submission" date="2019-02" db="EMBL/GenBank/DDBJ databases">
        <title>Deep-cultivation of Planctomycetes and their phenomic and genomic characterization uncovers novel biology.</title>
        <authorList>
            <person name="Wiegand S."/>
            <person name="Jogler M."/>
            <person name="Boedeker C."/>
            <person name="Pinto D."/>
            <person name="Vollmers J."/>
            <person name="Rivas-Marin E."/>
            <person name="Kohn T."/>
            <person name="Peeters S.H."/>
            <person name="Heuer A."/>
            <person name="Rast P."/>
            <person name="Oberbeckmann S."/>
            <person name="Bunk B."/>
            <person name="Jeske O."/>
            <person name="Meyerdierks A."/>
            <person name="Storesund J.E."/>
            <person name="Kallscheuer N."/>
            <person name="Luecker S."/>
            <person name="Lage O.M."/>
            <person name="Pohl T."/>
            <person name="Merkel B.J."/>
            <person name="Hornburger P."/>
            <person name="Mueller R.-W."/>
            <person name="Bruemmer F."/>
            <person name="Labrenz M."/>
            <person name="Spormann A.M."/>
            <person name="Op Den Camp H."/>
            <person name="Overmann J."/>
            <person name="Amann R."/>
            <person name="Jetten M.S.M."/>
            <person name="Mascher T."/>
            <person name="Medema M.H."/>
            <person name="Devos D.P."/>
            <person name="Kaster A.-K."/>
            <person name="Ovreas L."/>
            <person name="Rohde M."/>
            <person name="Galperin M.Y."/>
            <person name="Jogler C."/>
        </authorList>
    </citation>
    <scope>NUCLEOTIDE SEQUENCE [LARGE SCALE GENOMIC DNA]</scope>
    <source>
        <strain evidence="2 3">Poly59</strain>
    </source>
</reference>
<feature type="domain" description="Flavoprotein" evidence="1">
    <location>
        <begin position="7"/>
        <end position="173"/>
    </location>
</feature>
<sequence length="185" mass="19352">MNRPRQNILLAIGGGIAAYKSAILCSRLAQSGYKVRVAMTGAAGAFIGAPTLAALSSRPVATEMFDTRYPLGPHIELADGVDLMIVAPATANLLSKFAGGAADDLVSTLYLQVTCPVLLAPAMSDPMWNKPSVKRNVVTLGNDGCHFVGPESGWLSCRTRGEGRMSEPEVILAAAESILGTHNTV</sequence>
<keyword evidence="3" id="KW-1185">Reference proteome</keyword>
<proteinExistence type="predicted"/>
<dbReference type="Proteomes" id="UP000317977">
    <property type="component" value="Unassembled WGS sequence"/>
</dbReference>
<accession>A0A5C6FDF2</accession>
<evidence type="ECO:0000313" key="3">
    <source>
        <dbReference type="Proteomes" id="UP000317977"/>
    </source>
</evidence>
<dbReference type="AlphaFoldDB" id="A0A5C6FDF2"/>
<protein>
    <submittedName>
        <fullName evidence="2">Phosphopantothenoylcysteine decarboxylase</fullName>
    </submittedName>
</protein>
<dbReference type="Pfam" id="PF02441">
    <property type="entry name" value="Flavoprotein"/>
    <property type="match status" value="1"/>
</dbReference>
<dbReference type="OrthoDB" id="9802554at2"/>
<comment type="caution">
    <text evidence="2">The sequence shown here is derived from an EMBL/GenBank/DDBJ whole genome shotgun (WGS) entry which is preliminary data.</text>
</comment>
<dbReference type="SUPFAM" id="SSF52507">
    <property type="entry name" value="Homo-oligomeric flavin-containing Cys decarboxylases, HFCD"/>
    <property type="match status" value="1"/>
</dbReference>
<dbReference type="GO" id="GO:0010181">
    <property type="term" value="F:FMN binding"/>
    <property type="evidence" value="ECO:0007669"/>
    <property type="project" value="TreeGrafter"/>
</dbReference>
<dbReference type="GO" id="GO:0071513">
    <property type="term" value="C:phosphopantothenoylcysteine decarboxylase complex"/>
    <property type="evidence" value="ECO:0007669"/>
    <property type="project" value="TreeGrafter"/>
</dbReference>
<dbReference type="InterPro" id="IPR036551">
    <property type="entry name" value="Flavin_trans-like"/>
</dbReference>
<gene>
    <name evidence="2" type="ORF">Poly59_06070</name>
</gene>
<organism evidence="2 3">
    <name type="scientific">Rubripirellula reticaptiva</name>
    <dbReference type="NCBI Taxonomy" id="2528013"/>
    <lineage>
        <taxon>Bacteria</taxon>
        <taxon>Pseudomonadati</taxon>
        <taxon>Planctomycetota</taxon>
        <taxon>Planctomycetia</taxon>
        <taxon>Pirellulales</taxon>
        <taxon>Pirellulaceae</taxon>
        <taxon>Rubripirellula</taxon>
    </lineage>
</organism>
<evidence type="ECO:0000313" key="2">
    <source>
        <dbReference type="EMBL" id="TWU57699.1"/>
    </source>
</evidence>
<dbReference type="EMBL" id="SJPX01000001">
    <property type="protein sequence ID" value="TWU57699.1"/>
    <property type="molecule type" value="Genomic_DNA"/>
</dbReference>
<dbReference type="InterPro" id="IPR003382">
    <property type="entry name" value="Flavoprotein"/>
</dbReference>
<dbReference type="PANTHER" id="PTHR14359">
    <property type="entry name" value="HOMO-OLIGOMERIC FLAVIN CONTAINING CYS DECARBOXYLASE FAMILY"/>
    <property type="match status" value="1"/>
</dbReference>
<dbReference type="GO" id="GO:0004633">
    <property type="term" value="F:phosphopantothenoylcysteine decarboxylase activity"/>
    <property type="evidence" value="ECO:0007669"/>
    <property type="project" value="TreeGrafter"/>
</dbReference>
<dbReference type="RefSeq" id="WP_146532553.1">
    <property type="nucleotide sequence ID" value="NZ_SJPX01000001.1"/>
</dbReference>
<name>A0A5C6FDF2_9BACT</name>
<evidence type="ECO:0000259" key="1">
    <source>
        <dbReference type="Pfam" id="PF02441"/>
    </source>
</evidence>
<dbReference type="Gene3D" id="3.40.50.1950">
    <property type="entry name" value="Flavin prenyltransferase-like"/>
    <property type="match status" value="1"/>
</dbReference>